<dbReference type="PANTHER" id="PTHR22742">
    <property type="entry name" value="EXPANSION, ISOFORM A-RELATED"/>
    <property type="match status" value="1"/>
</dbReference>
<dbReference type="SUPFAM" id="SSF49879">
    <property type="entry name" value="SMAD/FHA domain"/>
    <property type="match status" value="1"/>
</dbReference>
<organism evidence="3 4">
    <name type="scientific">Loa loa</name>
    <name type="common">Eye worm</name>
    <name type="synonym">Filaria loa</name>
    <dbReference type="NCBI Taxonomy" id="7209"/>
    <lineage>
        <taxon>Eukaryota</taxon>
        <taxon>Metazoa</taxon>
        <taxon>Ecdysozoa</taxon>
        <taxon>Nematoda</taxon>
        <taxon>Chromadorea</taxon>
        <taxon>Rhabditida</taxon>
        <taxon>Spirurina</taxon>
        <taxon>Spiruromorpha</taxon>
        <taxon>Filarioidea</taxon>
        <taxon>Onchocercidae</taxon>
        <taxon>Loa</taxon>
    </lineage>
</organism>
<dbReference type="GO" id="GO:0050793">
    <property type="term" value="P:regulation of developmental process"/>
    <property type="evidence" value="ECO:0007669"/>
    <property type="project" value="UniProtKB-ARBA"/>
</dbReference>
<dbReference type="Gene3D" id="2.60.200.10">
    <property type="match status" value="1"/>
</dbReference>
<dbReference type="SMART" id="SM00524">
    <property type="entry name" value="DWB"/>
    <property type="match status" value="1"/>
</dbReference>
<dbReference type="InterPro" id="IPR008984">
    <property type="entry name" value="SMAD_FHA_dom_sf"/>
</dbReference>
<sequence length="895" mass="102218">MKDECILSRTEAACMAGVGRGPNGIDELRALSSNGTNNVDRWYTVEQFERDHVIEILEKLEQGDLEDEIWGKIILMEKCRCLAKAYLRKTTVIIDGSIDEYDGTTLGFNHFESFDHDKDSSDIRHKIGDGVIIKMDGNGNIKAMARGLAPVIVQGWNDLTSNCIPEQLIAQKGRLKTIKDRFKGITDQQRVEKIFDMRLFNSAVERELKQPEPNIPELLLRTCIRIALVKDSGMNALKTPCWFMIVNLVALDVLRSKLPILHSIPGIQYHSFRNNSAVTSVPSKIQSTAKSTEIFRSCTKQLSMGVSGKKSKSLPAFDQIRQLMQLADMQQEKASVSLSCANSEDMTTVLQKGKHNKKERSQSQNLSLSSLSSSGFSSMDLVKNFERVENWRKNSLRFLDDNKEDEILKDEKMDDIASSEHKLHKSMEEERSFEKPVPKIYNHYAQRKPLISDLFINRSNSGVEDFLNNDIYRNDYRIRISDNDDCMNQTSEKYCRFANSKLRAQEDCAKLVEQTIAPCGNVKIAPYSCQTESQLWKEIYKPKESKTVSKNMPHVNSVSVEAEHTSSERNQKYPNKSTSNQKTALSTIKHSGLITNEGYVNHRYFRYPENNSSEIIANNMNSSCDAKKHSIRQCPDMMESATTSNRRNGSENQLFTKLPKMNCTRKEIKTSINLMSLDRSDHKNTTNTSDILNMNHQIYSSGKARDSHNETYNVPEHTYVPESNSRKKDHLKNMFIFPGKLLRNVAGDLRSERSSCKPIMGGYSKKPDSKIEQAKSQTQLRMEPIVHLVPIVRKKEQETMSSPKKKTILRKFVVEEPRHTPNIFMNPVYVNTKTGMTTSNGCSQQPEIKVPQWEIPTLYSSSRNNRRNASYEHFNFVPSSLLYPGQSRKTLRRFI</sequence>
<dbReference type="Proteomes" id="UP000095285">
    <property type="component" value="Unassembled WGS sequence"/>
</dbReference>
<evidence type="ECO:0000256" key="1">
    <source>
        <dbReference type="SAM" id="MobiDB-lite"/>
    </source>
</evidence>
<name>A0A1I7VND4_LOALO</name>
<dbReference type="PROSITE" id="PS51076">
    <property type="entry name" value="MH2"/>
    <property type="match status" value="1"/>
</dbReference>
<feature type="compositionally biased region" description="Low complexity" evidence="1">
    <location>
        <begin position="362"/>
        <end position="375"/>
    </location>
</feature>
<feature type="compositionally biased region" description="Basic and acidic residues" evidence="1">
    <location>
        <begin position="561"/>
        <end position="571"/>
    </location>
</feature>
<accession>A0A1I7VND4</accession>
<dbReference type="GO" id="GO:0051239">
    <property type="term" value="P:regulation of multicellular organismal process"/>
    <property type="evidence" value="ECO:0007669"/>
    <property type="project" value="UniProtKB-ARBA"/>
</dbReference>
<feature type="domain" description="MH2" evidence="2">
    <location>
        <begin position="70"/>
        <end position="273"/>
    </location>
</feature>
<evidence type="ECO:0000313" key="4">
    <source>
        <dbReference type="WBParaSite" id="EN70_4488"/>
    </source>
</evidence>
<evidence type="ECO:0000313" key="3">
    <source>
        <dbReference type="Proteomes" id="UP000095285"/>
    </source>
</evidence>
<dbReference type="GO" id="GO:0009791">
    <property type="term" value="P:post-embryonic development"/>
    <property type="evidence" value="ECO:0007669"/>
    <property type="project" value="UniProtKB-ARBA"/>
</dbReference>
<keyword evidence="3" id="KW-1185">Reference proteome</keyword>
<feature type="region of interest" description="Disordered" evidence="1">
    <location>
        <begin position="350"/>
        <end position="375"/>
    </location>
</feature>
<reference evidence="4" key="2">
    <citation type="submission" date="2016-11" db="UniProtKB">
        <authorList>
            <consortium name="WormBaseParasite"/>
        </authorList>
    </citation>
    <scope>IDENTIFICATION</scope>
</reference>
<feature type="region of interest" description="Disordered" evidence="1">
    <location>
        <begin position="546"/>
        <end position="584"/>
    </location>
</feature>
<protein>
    <submittedName>
        <fullName evidence="4">MH2 domain-containing protein</fullName>
    </submittedName>
</protein>
<feature type="compositionally biased region" description="Polar residues" evidence="1">
    <location>
        <begin position="548"/>
        <end position="559"/>
    </location>
</feature>
<dbReference type="InterPro" id="IPR017855">
    <property type="entry name" value="SMAD-like_dom_sf"/>
</dbReference>
<evidence type="ECO:0000259" key="2">
    <source>
        <dbReference type="PROSITE" id="PS51076"/>
    </source>
</evidence>
<dbReference type="PANTHER" id="PTHR22742:SF2">
    <property type="entry name" value="EXPANSION, ISOFORM A-RELATED"/>
    <property type="match status" value="1"/>
</dbReference>
<reference evidence="3" key="1">
    <citation type="submission" date="2012-04" db="EMBL/GenBank/DDBJ databases">
        <title>The Genome Sequence of Loa loa.</title>
        <authorList>
            <consortium name="The Broad Institute Genome Sequencing Platform"/>
            <consortium name="Broad Institute Genome Sequencing Center for Infectious Disease"/>
            <person name="Nutman T.B."/>
            <person name="Fink D.L."/>
            <person name="Russ C."/>
            <person name="Young S."/>
            <person name="Zeng Q."/>
            <person name="Gargeya S."/>
            <person name="Alvarado L."/>
            <person name="Berlin A."/>
            <person name="Chapman S.B."/>
            <person name="Chen Z."/>
            <person name="Freedman E."/>
            <person name="Gellesch M."/>
            <person name="Goldberg J."/>
            <person name="Griggs A."/>
            <person name="Gujja S."/>
            <person name="Heilman E.R."/>
            <person name="Heiman D."/>
            <person name="Howarth C."/>
            <person name="Mehta T."/>
            <person name="Neiman D."/>
            <person name="Pearson M."/>
            <person name="Roberts A."/>
            <person name="Saif S."/>
            <person name="Shea T."/>
            <person name="Shenoy N."/>
            <person name="Sisk P."/>
            <person name="Stolte C."/>
            <person name="Sykes S."/>
            <person name="White J."/>
            <person name="Yandava C."/>
            <person name="Haas B."/>
            <person name="Henn M.R."/>
            <person name="Nusbaum C."/>
            <person name="Birren B."/>
        </authorList>
    </citation>
    <scope>NUCLEOTIDE SEQUENCE [LARGE SCALE GENOMIC DNA]</scope>
</reference>
<dbReference type="InterPro" id="IPR001132">
    <property type="entry name" value="SMAD_dom_Dwarfin-type"/>
</dbReference>
<dbReference type="AlphaFoldDB" id="A0A1I7VND4"/>
<dbReference type="Pfam" id="PF03166">
    <property type="entry name" value="MH2"/>
    <property type="match status" value="1"/>
</dbReference>
<proteinExistence type="predicted"/>
<feature type="compositionally biased region" description="Polar residues" evidence="1">
    <location>
        <begin position="572"/>
        <end position="584"/>
    </location>
</feature>
<feature type="region of interest" description="Disordered" evidence="1">
    <location>
        <begin position="703"/>
        <end position="725"/>
    </location>
</feature>
<dbReference type="GO" id="GO:0006355">
    <property type="term" value="P:regulation of DNA-templated transcription"/>
    <property type="evidence" value="ECO:0007669"/>
    <property type="project" value="InterPro"/>
</dbReference>
<dbReference type="WBParaSite" id="EN70_4488">
    <property type="protein sequence ID" value="EN70_4488"/>
    <property type="gene ID" value="EN70_4488"/>
</dbReference>